<evidence type="ECO:0000313" key="4">
    <source>
        <dbReference type="EMBL" id="OIW30806.1"/>
    </source>
</evidence>
<keyword evidence="3" id="KW-0496">Mitochondrion</keyword>
<dbReference type="Gene3D" id="3.10.450.240">
    <property type="match status" value="1"/>
</dbReference>
<dbReference type="InParanoid" id="A0A1J7ITI6"/>
<evidence type="ECO:0000256" key="2">
    <source>
        <dbReference type="ARBA" id="ARBA00022946"/>
    </source>
</evidence>
<evidence type="ECO:0000256" key="3">
    <source>
        <dbReference type="ARBA" id="ARBA00023128"/>
    </source>
</evidence>
<evidence type="ECO:0008006" key="6">
    <source>
        <dbReference type="Google" id="ProtNLM"/>
    </source>
</evidence>
<dbReference type="EMBL" id="KV875096">
    <property type="protein sequence ID" value="OIW30806.1"/>
    <property type="molecule type" value="Genomic_DNA"/>
</dbReference>
<dbReference type="PANTHER" id="PTHR28554:SF1">
    <property type="entry name" value="LARGE RIBOSOMAL SUBUNIT PROTEIN ML45"/>
    <property type="match status" value="1"/>
</dbReference>
<keyword evidence="2" id="KW-0809">Transit peptide</keyword>
<dbReference type="InterPro" id="IPR051975">
    <property type="entry name" value="mtLSU_mL45"/>
</dbReference>
<sequence>MTWSSKPSLLTPALYKPHTSKIVPTAKTLHVAMYEALAKGDKAALRKVCGVVLADRFGAAIDARPAGRRYGWELQRYNKTMLRYPRIVDHKLTPMQADPRDPKKTTPPILRQVVVAIASRQRRVEFDYSKEGGGRAVPGSEKEVDVVENVVLSQPLDRNTWVPRAEWKIISLIGETTPEKWVEEQETMRIMQQMQSQAAESKMGIR</sequence>
<protein>
    <recommendedName>
        <fullName evidence="6">Tim44-like domain-containing protein</fullName>
    </recommendedName>
</protein>
<gene>
    <name evidence="4" type="ORF">CONLIGDRAFT_290802</name>
</gene>
<reference evidence="4 5" key="1">
    <citation type="submission" date="2016-10" db="EMBL/GenBank/DDBJ databases">
        <title>Draft genome sequence of Coniochaeta ligniaria NRRL30616, a lignocellulolytic fungus for bioabatement of inhibitors in plant biomass hydrolysates.</title>
        <authorList>
            <consortium name="DOE Joint Genome Institute"/>
            <person name="Jimenez D.J."/>
            <person name="Hector R.E."/>
            <person name="Riley R."/>
            <person name="Sun H."/>
            <person name="Grigoriev I.V."/>
            <person name="Van Elsas J.D."/>
            <person name="Nichols N.N."/>
        </authorList>
    </citation>
    <scope>NUCLEOTIDE SEQUENCE [LARGE SCALE GENOMIC DNA]</scope>
    <source>
        <strain evidence="4 5">NRRL 30616</strain>
    </source>
</reference>
<evidence type="ECO:0000313" key="5">
    <source>
        <dbReference type="Proteomes" id="UP000182658"/>
    </source>
</evidence>
<evidence type="ECO:0000256" key="1">
    <source>
        <dbReference type="ARBA" id="ARBA00004173"/>
    </source>
</evidence>
<comment type="subcellular location">
    <subcellularLocation>
        <location evidence="1">Mitochondrion</location>
    </subcellularLocation>
</comment>
<dbReference type="AlphaFoldDB" id="A0A1J7ITI6"/>
<dbReference type="OrthoDB" id="19619at2759"/>
<name>A0A1J7ITI6_9PEZI</name>
<dbReference type="Proteomes" id="UP000182658">
    <property type="component" value="Unassembled WGS sequence"/>
</dbReference>
<organism evidence="4 5">
    <name type="scientific">Coniochaeta ligniaria NRRL 30616</name>
    <dbReference type="NCBI Taxonomy" id="1408157"/>
    <lineage>
        <taxon>Eukaryota</taxon>
        <taxon>Fungi</taxon>
        <taxon>Dikarya</taxon>
        <taxon>Ascomycota</taxon>
        <taxon>Pezizomycotina</taxon>
        <taxon>Sordariomycetes</taxon>
        <taxon>Sordariomycetidae</taxon>
        <taxon>Coniochaetales</taxon>
        <taxon>Coniochaetaceae</taxon>
        <taxon>Coniochaeta</taxon>
    </lineage>
</organism>
<accession>A0A1J7ITI6</accession>
<keyword evidence="5" id="KW-1185">Reference proteome</keyword>
<proteinExistence type="predicted"/>
<dbReference type="PANTHER" id="PTHR28554">
    <property type="entry name" value="39S RIBOSOMAL PROTEIN L45, MITOCHONDRIAL"/>
    <property type="match status" value="1"/>
</dbReference>
<dbReference type="GO" id="GO:0005739">
    <property type="term" value="C:mitochondrion"/>
    <property type="evidence" value="ECO:0007669"/>
    <property type="project" value="UniProtKB-SubCell"/>
</dbReference>